<evidence type="ECO:0000313" key="2">
    <source>
        <dbReference type="Proteomes" id="UP001595816"/>
    </source>
</evidence>
<sequence>MGKLADRLLGLVVPKARVAAGCSVTSWCQDCPAPRSYLGQKVTRVCCLNEGCSTSYASCGGC</sequence>
<organism evidence="1 2">
    <name type="scientific">Hamadaea flava</name>
    <dbReference type="NCBI Taxonomy" id="1742688"/>
    <lineage>
        <taxon>Bacteria</taxon>
        <taxon>Bacillati</taxon>
        <taxon>Actinomycetota</taxon>
        <taxon>Actinomycetes</taxon>
        <taxon>Micromonosporales</taxon>
        <taxon>Micromonosporaceae</taxon>
        <taxon>Hamadaea</taxon>
    </lineage>
</organism>
<dbReference type="RefSeq" id="WP_253751156.1">
    <property type="nucleotide sequence ID" value="NZ_JAMZDZ010000001.1"/>
</dbReference>
<reference evidence="2" key="1">
    <citation type="journal article" date="2019" name="Int. J. Syst. Evol. Microbiol.">
        <title>The Global Catalogue of Microorganisms (GCM) 10K type strain sequencing project: providing services to taxonomists for standard genome sequencing and annotation.</title>
        <authorList>
            <consortium name="The Broad Institute Genomics Platform"/>
            <consortium name="The Broad Institute Genome Sequencing Center for Infectious Disease"/>
            <person name="Wu L."/>
            <person name="Ma J."/>
        </authorList>
    </citation>
    <scope>NUCLEOTIDE SEQUENCE [LARGE SCALE GENOMIC DNA]</scope>
    <source>
        <strain evidence="2">CGMCC 4.7289</strain>
    </source>
</reference>
<dbReference type="EMBL" id="JBHSAY010000029">
    <property type="protein sequence ID" value="MFC4136284.1"/>
    <property type="molecule type" value="Genomic_DNA"/>
</dbReference>
<keyword evidence="2" id="KW-1185">Reference proteome</keyword>
<protein>
    <submittedName>
        <fullName evidence="1">Uncharacterized protein</fullName>
    </submittedName>
</protein>
<comment type="caution">
    <text evidence="1">The sequence shown here is derived from an EMBL/GenBank/DDBJ whole genome shotgun (WGS) entry which is preliminary data.</text>
</comment>
<gene>
    <name evidence="1" type="ORF">ACFOZ4_37240</name>
</gene>
<name>A0ABV8M114_9ACTN</name>
<proteinExistence type="predicted"/>
<accession>A0ABV8M114</accession>
<evidence type="ECO:0000313" key="1">
    <source>
        <dbReference type="EMBL" id="MFC4136284.1"/>
    </source>
</evidence>
<dbReference type="Proteomes" id="UP001595816">
    <property type="component" value="Unassembled WGS sequence"/>
</dbReference>